<keyword evidence="3" id="KW-0408">Iron</keyword>
<dbReference type="InterPro" id="IPR013785">
    <property type="entry name" value="Aldolase_TIM"/>
</dbReference>
<dbReference type="PANTHER" id="PTHR11228">
    <property type="entry name" value="RADICAL SAM DOMAIN PROTEIN"/>
    <property type="match status" value="1"/>
</dbReference>
<keyword evidence="2" id="KW-0479">Metal-binding</keyword>
<keyword evidence="7" id="KW-1185">Reference proteome</keyword>
<dbReference type="RefSeq" id="WP_091074786.1">
    <property type="nucleotide sequence ID" value="NZ_FMHT01000002.1"/>
</dbReference>
<feature type="domain" description="Radical SAM core" evidence="5">
    <location>
        <begin position="1"/>
        <end position="242"/>
    </location>
</feature>
<dbReference type="GO" id="GO:0003824">
    <property type="term" value="F:catalytic activity"/>
    <property type="evidence" value="ECO:0007669"/>
    <property type="project" value="InterPro"/>
</dbReference>
<dbReference type="InterPro" id="IPR007197">
    <property type="entry name" value="rSAM"/>
</dbReference>
<dbReference type="GO" id="GO:0051536">
    <property type="term" value="F:iron-sulfur cluster binding"/>
    <property type="evidence" value="ECO:0007669"/>
    <property type="project" value="UniProtKB-KW"/>
</dbReference>
<organism evidence="6 7">
    <name type="scientific">Micromonospora nigra</name>
    <dbReference type="NCBI Taxonomy" id="145857"/>
    <lineage>
        <taxon>Bacteria</taxon>
        <taxon>Bacillati</taxon>
        <taxon>Actinomycetota</taxon>
        <taxon>Actinomycetes</taxon>
        <taxon>Micromonosporales</taxon>
        <taxon>Micromonosporaceae</taxon>
        <taxon>Micromonospora</taxon>
    </lineage>
</organism>
<sequence length="343" mass="36201">MTGVSLLWALRSPCNLGCRYCYFGTIEEHRQAMPGQPGALSHLARTDLDLATIAAFVQTLRASRVERIFLAGGEPLIWPPIMDVVAEIKAAGVQVVLCTNGIPLNRPELVDAILATRVDAVSVSLDSADAGYNDRWRPARNGLHGHRDVVAGVQALVTARGGGRTPRVGIYSVVTRQNIDAVTETAALAAQLGCDYFVPQPIALDPEHTLHQQLSLTASDAEALAAAFARLYDAPPVQLPPPGYPGQVMDAVTAELPGFVPGCFGGTDLFFIEPDGSVWDCPSTLKIRATTAGGGQRSIRGASASTLFGPGGACADCHLFSADCVNMWPLMGFAQFLPPGVPS</sequence>
<evidence type="ECO:0000256" key="3">
    <source>
        <dbReference type="ARBA" id="ARBA00023004"/>
    </source>
</evidence>
<dbReference type="STRING" id="145857.GA0070616_0133"/>
<proteinExistence type="predicted"/>
<gene>
    <name evidence="6" type="ORF">GA0070616_0133</name>
</gene>
<reference evidence="6 7" key="1">
    <citation type="submission" date="2016-06" db="EMBL/GenBank/DDBJ databases">
        <authorList>
            <person name="Kjaerup R.B."/>
            <person name="Dalgaard T.S."/>
            <person name="Juul-Madsen H.R."/>
        </authorList>
    </citation>
    <scope>NUCLEOTIDE SEQUENCE [LARGE SCALE GENOMIC DNA]</scope>
    <source>
        <strain evidence="6 7">DSM 43818</strain>
    </source>
</reference>
<evidence type="ECO:0000256" key="2">
    <source>
        <dbReference type="ARBA" id="ARBA00022723"/>
    </source>
</evidence>
<protein>
    <submittedName>
        <fullName evidence="6">Radical SAM superfamily enzyme, MoaA/NifB/PqqE/SkfB family</fullName>
    </submittedName>
</protein>
<dbReference type="SFLD" id="SFLDS00029">
    <property type="entry name" value="Radical_SAM"/>
    <property type="match status" value="1"/>
</dbReference>
<keyword evidence="1" id="KW-0949">S-adenosyl-L-methionine</keyword>
<evidence type="ECO:0000256" key="1">
    <source>
        <dbReference type="ARBA" id="ARBA00022691"/>
    </source>
</evidence>
<dbReference type="InterPro" id="IPR058240">
    <property type="entry name" value="rSAM_sf"/>
</dbReference>
<dbReference type="GO" id="GO:0046872">
    <property type="term" value="F:metal ion binding"/>
    <property type="evidence" value="ECO:0007669"/>
    <property type="project" value="UniProtKB-KW"/>
</dbReference>
<evidence type="ECO:0000259" key="5">
    <source>
        <dbReference type="PROSITE" id="PS51918"/>
    </source>
</evidence>
<evidence type="ECO:0000313" key="7">
    <source>
        <dbReference type="Proteomes" id="UP000199699"/>
    </source>
</evidence>
<dbReference type="Proteomes" id="UP000199699">
    <property type="component" value="Unassembled WGS sequence"/>
</dbReference>
<evidence type="ECO:0000313" key="6">
    <source>
        <dbReference type="EMBL" id="SCL13118.1"/>
    </source>
</evidence>
<evidence type="ECO:0000256" key="4">
    <source>
        <dbReference type="ARBA" id="ARBA00023014"/>
    </source>
</evidence>
<dbReference type="SUPFAM" id="SSF102114">
    <property type="entry name" value="Radical SAM enzymes"/>
    <property type="match status" value="1"/>
</dbReference>
<accession>A0A1C6R7W1</accession>
<dbReference type="PANTHER" id="PTHR11228:SF7">
    <property type="entry name" value="PQQA PEPTIDE CYCLASE"/>
    <property type="match status" value="1"/>
</dbReference>
<dbReference type="PROSITE" id="PS51918">
    <property type="entry name" value="RADICAL_SAM"/>
    <property type="match status" value="1"/>
</dbReference>
<dbReference type="SFLD" id="SFLDG01067">
    <property type="entry name" value="SPASM/twitch_domain_containing"/>
    <property type="match status" value="1"/>
</dbReference>
<dbReference type="Gene3D" id="3.20.20.70">
    <property type="entry name" value="Aldolase class I"/>
    <property type="match status" value="1"/>
</dbReference>
<dbReference type="AlphaFoldDB" id="A0A1C6R7W1"/>
<dbReference type="InterPro" id="IPR006638">
    <property type="entry name" value="Elp3/MiaA/NifB-like_rSAM"/>
</dbReference>
<dbReference type="CDD" id="cd01335">
    <property type="entry name" value="Radical_SAM"/>
    <property type="match status" value="1"/>
</dbReference>
<keyword evidence="4" id="KW-0411">Iron-sulfur</keyword>
<dbReference type="EMBL" id="FMHT01000002">
    <property type="protein sequence ID" value="SCL13118.1"/>
    <property type="molecule type" value="Genomic_DNA"/>
</dbReference>
<dbReference type="Pfam" id="PF04055">
    <property type="entry name" value="Radical_SAM"/>
    <property type="match status" value="1"/>
</dbReference>
<name>A0A1C6R7W1_9ACTN</name>
<dbReference type="InterPro" id="IPR050377">
    <property type="entry name" value="Radical_SAM_PqqE_MftC-like"/>
</dbReference>
<dbReference type="SMART" id="SM00729">
    <property type="entry name" value="Elp3"/>
    <property type="match status" value="1"/>
</dbReference>
<dbReference type="OrthoDB" id="9782387at2"/>